<evidence type="ECO:0000313" key="2">
    <source>
        <dbReference type="EMBL" id="MET7013436.1"/>
    </source>
</evidence>
<dbReference type="RefSeq" id="WP_354599896.1">
    <property type="nucleotide sequence ID" value="NZ_JBEWZI010000003.1"/>
</dbReference>
<comment type="caution">
    <text evidence="2">The sequence shown here is derived from an EMBL/GenBank/DDBJ whole genome shotgun (WGS) entry which is preliminary data.</text>
</comment>
<dbReference type="Gene3D" id="3.10.450.50">
    <property type="match status" value="1"/>
</dbReference>
<dbReference type="InterPro" id="IPR004027">
    <property type="entry name" value="SEC_C_motif"/>
</dbReference>
<dbReference type="Proteomes" id="UP001549691">
    <property type="component" value="Unassembled WGS sequence"/>
</dbReference>
<dbReference type="EMBL" id="JBEWZI010000003">
    <property type="protein sequence ID" value="MET7013436.1"/>
    <property type="molecule type" value="Genomic_DNA"/>
</dbReference>
<dbReference type="Pfam" id="PF02810">
    <property type="entry name" value="SEC-C"/>
    <property type="match status" value="1"/>
</dbReference>
<feature type="region of interest" description="Disordered" evidence="1">
    <location>
        <begin position="1"/>
        <end position="28"/>
    </location>
</feature>
<name>A0ABV2THN9_9RHOO</name>
<proteinExistence type="predicted"/>
<accession>A0ABV2THN9</accession>
<keyword evidence="3" id="KW-1185">Reference proteome</keyword>
<feature type="compositionally biased region" description="Basic and acidic residues" evidence="1">
    <location>
        <begin position="11"/>
        <end position="21"/>
    </location>
</feature>
<dbReference type="SUPFAM" id="SSF103642">
    <property type="entry name" value="Sec-C motif"/>
    <property type="match status" value="1"/>
</dbReference>
<protein>
    <submittedName>
        <fullName evidence="2">SEC-C metal-binding domain-containing protein</fullName>
    </submittedName>
</protein>
<evidence type="ECO:0000256" key="1">
    <source>
        <dbReference type="SAM" id="MobiDB-lite"/>
    </source>
</evidence>
<organism evidence="2 3">
    <name type="scientific">Uliginosibacterium flavum</name>
    <dbReference type="NCBI Taxonomy" id="1396831"/>
    <lineage>
        <taxon>Bacteria</taxon>
        <taxon>Pseudomonadati</taxon>
        <taxon>Pseudomonadota</taxon>
        <taxon>Betaproteobacteria</taxon>
        <taxon>Rhodocyclales</taxon>
        <taxon>Zoogloeaceae</taxon>
        <taxon>Uliginosibacterium</taxon>
    </lineage>
</organism>
<reference evidence="2 3" key="1">
    <citation type="submission" date="2024-07" db="EMBL/GenBank/DDBJ databases">
        <title>Uliginosibacterium flavum JJ3220;KACC:17644.</title>
        <authorList>
            <person name="Kim M.K."/>
        </authorList>
    </citation>
    <scope>NUCLEOTIDE SEQUENCE [LARGE SCALE GENOMIC DNA]</scope>
    <source>
        <strain evidence="2 3">KACC:17644</strain>
    </source>
</reference>
<evidence type="ECO:0000313" key="3">
    <source>
        <dbReference type="Proteomes" id="UP001549691"/>
    </source>
</evidence>
<gene>
    <name evidence="2" type="ORF">ABXR19_04490</name>
</gene>
<sequence>MLSEASYTPIRAEDVPDRNEDCPCGSGKKYKKCCGAPEKLH</sequence>